<feature type="compositionally biased region" description="Basic and acidic residues" evidence="1">
    <location>
        <begin position="22"/>
        <end position="32"/>
    </location>
</feature>
<evidence type="ECO:0000313" key="3">
    <source>
        <dbReference type="Proteomes" id="UP000324222"/>
    </source>
</evidence>
<dbReference type="Proteomes" id="UP000324222">
    <property type="component" value="Unassembled WGS sequence"/>
</dbReference>
<evidence type="ECO:0000256" key="1">
    <source>
        <dbReference type="SAM" id="MobiDB-lite"/>
    </source>
</evidence>
<dbReference type="EMBL" id="VSRR010028026">
    <property type="protein sequence ID" value="MPC68557.1"/>
    <property type="molecule type" value="Genomic_DNA"/>
</dbReference>
<comment type="caution">
    <text evidence="2">The sequence shown here is derived from an EMBL/GenBank/DDBJ whole genome shotgun (WGS) entry which is preliminary data.</text>
</comment>
<proteinExistence type="predicted"/>
<reference evidence="2 3" key="1">
    <citation type="submission" date="2019-05" db="EMBL/GenBank/DDBJ databases">
        <title>Another draft genome of Portunus trituberculatus and its Hox gene families provides insights of decapod evolution.</title>
        <authorList>
            <person name="Jeong J.-H."/>
            <person name="Song I."/>
            <person name="Kim S."/>
            <person name="Choi T."/>
            <person name="Kim D."/>
            <person name="Ryu S."/>
            <person name="Kim W."/>
        </authorList>
    </citation>
    <scope>NUCLEOTIDE SEQUENCE [LARGE SCALE GENOMIC DNA]</scope>
    <source>
        <tissue evidence="2">Muscle</tissue>
    </source>
</reference>
<dbReference type="AlphaFoldDB" id="A0A5B7HGY1"/>
<gene>
    <name evidence="2" type="ORF">E2C01_062759</name>
</gene>
<organism evidence="2 3">
    <name type="scientific">Portunus trituberculatus</name>
    <name type="common">Swimming crab</name>
    <name type="synonym">Neptunus trituberculatus</name>
    <dbReference type="NCBI Taxonomy" id="210409"/>
    <lineage>
        <taxon>Eukaryota</taxon>
        <taxon>Metazoa</taxon>
        <taxon>Ecdysozoa</taxon>
        <taxon>Arthropoda</taxon>
        <taxon>Crustacea</taxon>
        <taxon>Multicrustacea</taxon>
        <taxon>Malacostraca</taxon>
        <taxon>Eumalacostraca</taxon>
        <taxon>Eucarida</taxon>
        <taxon>Decapoda</taxon>
        <taxon>Pleocyemata</taxon>
        <taxon>Brachyura</taxon>
        <taxon>Eubrachyura</taxon>
        <taxon>Portunoidea</taxon>
        <taxon>Portunidae</taxon>
        <taxon>Portuninae</taxon>
        <taxon>Portunus</taxon>
    </lineage>
</organism>
<name>A0A5B7HGY1_PORTR</name>
<sequence length="69" mass="7788">MDGCESRSVALCWRRSDDKRGHVKKASSERKMSVYGGSEEQRCSKQARRVAAPSDTENATLTFIFPHKI</sequence>
<protein>
    <submittedName>
        <fullName evidence="2">Uncharacterized protein</fullName>
    </submittedName>
</protein>
<accession>A0A5B7HGY1</accession>
<evidence type="ECO:0000313" key="2">
    <source>
        <dbReference type="EMBL" id="MPC68557.1"/>
    </source>
</evidence>
<keyword evidence="3" id="KW-1185">Reference proteome</keyword>
<feature type="region of interest" description="Disordered" evidence="1">
    <location>
        <begin position="22"/>
        <end position="51"/>
    </location>
</feature>